<proteinExistence type="predicted"/>
<evidence type="ECO:0000313" key="2">
    <source>
        <dbReference type="Proteomes" id="UP000198833"/>
    </source>
</evidence>
<reference evidence="1 2" key="1">
    <citation type="submission" date="2016-10" db="EMBL/GenBank/DDBJ databases">
        <authorList>
            <person name="de Groot N.N."/>
        </authorList>
    </citation>
    <scope>NUCLEOTIDE SEQUENCE [LARGE SCALE GENOMIC DNA]</scope>
    <source>
        <strain evidence="1 2">DSM 15695</strain>
    </source>
</reference>
<keyword evidence="2" id="KW-1185">Reference proteome</keyword>
<protein>
    <submittedName>
        <fullName evidence="1">Uncharacterized protein</fullName>
    </submittedName>
</protein>
<dbReference type="EMBL" id="FOEN01000007">
    <property type="protein sequence ID" value="SEQ24397.1"/>
    <property type="molecule type" value="Genomic_DNA"/>
</dbReference>
<name>A0A1H9EFR4_9LACT</name>
<dbReference type="Proteomes" id="UP000198833">
    <property type="component" value="Unassembled WGS sequence"/>
</dbReference>
<dbReference type="STRING" id="89093.SAMN04488558_10721"/>
<gene>
    <name evidence="1" type="ORF">SAMN04488558_10721</name>
</gene>
<accession>A0A1H9EFR4</accession>
<dbReference type="AlphaFoldDB" id="A0A1H9EFR4"/>
<evidence type="ECO:0000313" key="1">
    <source>
        <dbReference type="EMBL" id="SEQ24397.1"/>
    </source>
</evidence>
<organism evidence="1 2">
    <name type="scientific">Ignavigranum ruoffiae</name>
    <dbReference type="NCBI Taxonomy" id="89093"/>
    <lineage>
        <taxon>Bacteria</taxon>
        <taxon>Bacillati</taxon>
        <taxon>Bacillota</taxon>
        <taxon>Bacilli</taxon>
        <taxon>Lactobacillales</taxon>
        <taxon>Aerococcaceae</taxon>
        <taxon>Ignavigranum</taxon>
    </lineage>
</organism>
<sequence length="59" mass="6800">MHKYSEYNLSTAFDRIMMLKLIRYPICTQSSIAIIKPLNLLMNLKLAKPPSNCVSMQIL</sequence>